<dbReference type="InterPro" id="IPR014729">
    <property type="entry name" value="Rossmann-like_a/b/a_fold"/>
</dbReference>
<evidence type="ECO:0000313" key="3">
    <source>
        <dbReference type="EMBL" id="SER24934.1"/>
    </source>
</evidence>
<protein>
    <submittedName>
        <fullName evidence="3">Uncharacterized SAM-binding protein YcdF, DUF218 family</fullName>
    </submittedName>
</protein>
<accession>A0A1H9MMJ3</accession>
<feature type="transmembrane region" description="Helical" evidence="1">
    <location>
        <begin position="25"/>
        <end position="44"/>
    </location>
</feature>
<keyword evidence="1" id="KW-0472">Membrane</keyword>
<feature type="transmembrane region" description="Helical" evidence="1">
    <location>
        <begin position="270"/>
        <end position="288"/>
    </location>
</feature>
<keyword evidence="1" id="KW-0812">Transmembrane</keyword>
<dbReference type="RefSeq" id="WP_092775176.1">
    <property type="nucleotide sequence ID" value="NZ_FOGI01000002.1"/>
</dbReference>
<evidence type="ECO:0000259" key="2">
    <source>
        <dbReference type="Pfam" id="PF02698"/>
    </source>
</evidence>
<proteinExistence type="predicted"/>
<dbReference type="CDD" id="cd06259">
    <property type="entry name" value="YdcF-like"/>
    <property type="match status" value="1"/>
</dbReference>
<dbReference type="GO" id="GO:0005886">
    <property type="term" value="C:plasma membrane"/>
    <property type="evidence" value="ECO:0007669"/>
    <property type="project" value="TreeGrafter"/>
</dbReference>
<dbReference type="InterPro" id="IPR051599">
    <property type="entry name" value="Cell_Envelope_Assoc"/>
</dbReference>
<dbReference type="GO" id="GO:0043164">
    <property type="term" value="P:Gram-negative-bacterium-type cell wall biogenesis"/>
    <property type="evidence" value="ECO:0007669"/>
    <property type="project" value="TreeGrafter"/>
</dbReference>
<name>A0A1H9MMJ3_9PSEU</name>
<dbReference type="Pfam" id="PF02698">
    <property type="entry name" value="DUF218"/>
    <property type="match status" value="1"/>
</dbReference>
<feature type="transmembrane region" description="Helical" evidence="1">
    <location>
        <begin position="88"/>
        <end position="108"/>
    </location>
</feature>
<gene>
    <name evidence="3" type="ORF">SAMN04487818_102236</name>
</gene>
<feature type="transmembrane region" description="Helical" evidence="1">
    <location>
        <begin position="300"/>
        <end position="320"/>
    </location>
</feature>
<feature type="domain" description="DUF218" evidence="2">
    <location>
        <begin position="154"/>
        <end position="291"/>
    </location>
</feature>
<dbReference type="EMBL" id="FOGI01000002">
    <property type="protein sequence ID" value="SER24934.1"/>
    <property type="molecule type" value="Genomic_DNA"/>
</dbReference>
<dbReference type="STRING" id="155974.SAMN04487818_102236"/>
<feature type="transmembrane region" description="Helical" evidence="1">
    <location>
        <begin position="51"/>
        <end position="76"/>
    </location>
</feature>
<keyword evidence="4" id="KW-1185">Reference proteome</keyword>
<keyword evidence="1" id="KW-1133">Transmembrane helix</keyword>
<dbReference type="Gene3D" id="3.40.50.620">
    <property type="entry name" value="HUPs"/>
    <property type="match status" value="1"/>
</dbReference>
<dbReference type="InterPro" id="IPR003848">
    <property type="entry name" value="DUF218"/>
</dbReference>
<dbReference type="GO" id="GO:0000270">
    <property type="term" value="P:peptidoglycan metabolic process"/>
    <property type="evidence" value="ECO:0007669"/>
    <property type="project" value="TreeGrafter"/>
</dbReference>
<dbReference type="PANTHER" id="PTHR30336">
    <property type="entry name" value="INNER MEMBRANE PROTEIN, PROBABLE PERMEASE"/>
    <property type="match status" value="1"/>
</dbReference>
<evidence type="ECO:0000256" key="1">
    <source>
        <dbReference type="SAM" id="Phobius"/>
    </source>
</evidence>
<dbReference type="AlphaFoldDB" id="A0A1H9MMJ3"/>
<evidence type="ECO:0000313" key="4">
    <source>
        <dbReference type="Proteomes" id="UP000199051"/>
    </source>
</evidence>
<reference evidence="4" key="1">
    <citation type="submission" date="2016-10" db="EMBL/GenBank/DDBJ databases">
        <authorList>
            <person name="Varghese N."/>
            <person name="Submissions S."/>
        </authorList>
    </citation>
    <scope>NUCLEOTIDE SEQUENCE [LARGE SCALE GENOMIC DNA]</scope>
    <source>
        <strain evidence="4">DSM 44260</strain>
    </source>
</reference>
<organism evidence="3 4">
    <name type="scientific">Actinokineospora terrae</name>
    <dbReference type="NCBI Taxonomy" id="155974"/>
    <lineage>
        <taxon>Bacteria</taxon>
        <taxon>Bacillati</taxon>
        <taxon>Actinomycetota</taxon>
        <taxon>Actinomycetes</taxon>
        <taxon>Pseudonocardiales</taxon>
        <taxon>Pseudonocardiaceae</taxon>
        <taxon>Actinokineospora</taxon>
    </lineage>
</organism>
<feature type="transmembrane region" description="Helical" evidence="1">
    <location>
        <begin position="115"/>
        <end position="143"/>
    </location>
</feature>
<dbReference type="PANTHER" id="PTHR30336:SF4">
    <property type="entry name" value="ENVELOPE BIOGENESIS FACTOR ELYC"/>
    <property type="match status" value="1"/>
</dbReference>
<dbReference type="Proteomes" id="UP000199051">
    <property type="component" value="Unassembled WGS sequence"/>
</dbReference>
<sequence length="321" mass="34080">MTFAVLALVALVVFGYRVWREPRRIGNAVWLGVAAVLLGLWLVVGLSDRVVVVGLLAFGGVVALVLPGALIANGVLMWRREGHTLGNLLSLLAGLAMLGLAGAAAAVVGFGGSRWLVAAVASVVLVAAYLAFLFVALLAYSVLYSRIGRSKRADAIIVLGAGLNGSTVPPLLANRLDRAVERLDADAVLVVSGGQGADEQVSEAEAMAEYLRGQGVQDERILLEDRATSTEENLRNSMALLTDATTSTVVAVTNNYHVFRTAVLARRLHLKLHVIGAPTATYFVPSAFLREFVALLAQYWRTNTTIAVLMASLPLILTALR</sequence>